<keyword evidence="8" id="KW-1185">Reference proteome</keyword>
<dbReference type="Proteomes" id="UP001501337">
    <property type="component" value="Unassembled WGS sequence"/>
</dbReference>
<dbReference type="Gene3D" id="3.90.226.10">
    <property type="entry name" value="2-enoyl-CoA Hydratase, Chain A, domain 1"/>
    <property type="match status" value="1"/>
</dbReference>
<keyword evidence="2" id="KW-0645">Protease</keyword>
<dbReference type="PANTHER" id="PTHR42987:SF8">
    <property type="entry name" value="PROTEINASE"/>
    <property type="match status" value="1"/>
</dbReference>
<keyword evidence="3" id="KW-0378">Hydrolase</keyword>
<keyword evidence="4" id="KW-0720">Serine protease</keyword>
<evidence type="ECO:0000256" key="1">
    <source>
        <dbReference type="ARBA" id="ARBA00008683"/>
    </source>
</evidence>
<name>A0ABP7NPQ3_9GAMM</name>
<dbReference type="EMBL" id="BAABBO010000001">
    <property type="protein sequence ID" value="GAA3951619.1"/>
    <property type="molecule type" value="Genomic_DNA"/>
</dbReference>
<organism evidence="7 8">
    <name type="scientific">Allohahella marinimesophila</name>
    <dbReference type="NCBI Taxonomy" id="1054972"/>
    <lineage>
        <taxon>Bacteria</taxon>
        <taxon>Pseudomonadati</taxon>
        <taxon>Pseudomonadota</taxon>
        <taxon>Gammaproteobacteria</taxon>
        <taxon>Oceanospirillales</taxon>
        <taxon>Hahellaceae</taxon>
        <taxon>Allohahella</taxon>
    </lineage>
</organism>
<evidence type="ECO:0000256" key="2">
    <source>
        <dbReference type="ARBA" id="ARBA00022670"/>
    </source>
</evidence>
<evidence type="ECO:0000256" key="5">
    <source>
        <dbReference type="SAM" id="Phobius"/>
    </source>
</evidence>
<evidence type="ECO:0000313" key="7">
    <source>
        <dbReference type="EMBL" id="GAA3951619.1"/>
    </source>
</evidence>
<keyword evidence="5" id="KW-0472">Membrane</keyword>
<feature type="domain" description="Peptidase S49" evidence="6">
    <location>
        <begin position="144"/>
        <end position="284"/>
    </location>
</feature>
<keyword evidence="5" id="KW-0812">Transmembrane</keyword>
<feature type="transmembrane region" description="Helical" evidence="5">
    <location>
        <begin position="43"/>
        <end position="64"/>
    </location>
</feature>
<evidence type="ECO:0000256" key="3">
    <source>
        <dbReference type="ARBA" id="ARBA00022801"/>
    </source>
</evidence>
<dbReference type="RefSeq" id="WP_344803575.1">
    <property type="nucleotide sequence ID" value="NZ_BAABBO010000001.1"/>
</dbReference>
<comment type="caution">
    <text evidence="7">The sequence shown here is derived from an EMBL/GenBank/DDBJ whole genome shotgun (WGS) entry which is preliminary data.</text>
</comment>
<dbReference type="Pfam" id="PF01343">
    <property type="entry name" value="Peptidase_S49"/>
    <property type="match status" value="1"/>
</dbReference>
<dbReference type="InterPro" id="IPR047272">
    <property type="entry name" value="S49_SppA_C"/>
</dbReference>
<evidence type="ECO:0000256" key="4">
    <source>
        <dbReference type="ARBA" id="ARBA00022825"/>
    </source>
</evidence>
<accession>A0ABP7NPQ3</accession>
<dbReference type="InterPro" id="IPR002142">
    <property type="entry name" value="Peptidase_S49"/>
</dbReference>
<dbReference type="InterPro" id="IPR029045">
    <property type="entry name" value="ClpP/crotonase-like_dom_sf"/>
</dbReference>
<proteinExistence type="inferred from homology"/>
<protein>
    <submittedName>
        <fullName evidence="7">Signal peptide peptidase SppA</fullName>
    </submittedName>
</protein>
<comment type="similarity">
    <text evidence="1">Belongs to the peptidase S49 family.</text>
</comment>
<evidence type="ECO:0000259" key="6">
    <source>
        <dbReference type="Pfam" id="PF01343"/>
    </source>
</evidence>
<dbReference type="Gene3D" id="6.20.330.10">
    <property type="match status" value="1"/>
</dbReference>
<dbReference type="CDD" id="cd07023">
    <property type="entry name" value="S49_Sppa_N_C"/>
    <property type="match status" value="1"/>
</dbReference>
<dbReference type="PANTHER" id="PTHR42987">
    <property type="entry name" value="PEPTIDASE S49"/>
    <property type="match status" value="1"/>
</dbReference>
<reference evidence="8" key="1">
    <citation type="journal article" date="2019" name="Int. J. Syst. Evol. Microbiol.">
        <title>The Global Catalogue of Microorganisms (GCM) 10K type strain sequencing project: providing services to taxonomists for standard genome sequencing and annotation.</title>
        <authorList>
            <consortium name="The Broad Institute Genomics Platform"/>
            <consortium name="The Broad Institute Genome Sequencing Center for Infectious Disease"/>
            <person name="Wu L."/>
            <person name="Ma J."/>
        </authorList>
    </citation>
    <scope>NUCLEOTIDE SEQUENCE [LARGE SCALE GENOMIC DNA]</scope>
    <source>
        <strain evidence="8">JCM 17555</strain>
    </source>
</reference>
<gene>
    <name evidence="7" type="primary">sppA</name>
    <name evidence="7" type="ORF">GCM10022278_08390</name>
</gene>
<sequence length="329" mass="36171">MTQRVEDGSHGPSRPESEKEWRLIQRVVTESVSEQRRSRRWGIFFKLLTFVYLFMIFFAVRFSMSGSGINVAPGEHTAIVDIEGVIMASESASADRVITALRAAFEAPDAKAVVIRINSPGGSPVQAGYIYDEIRRLRGEHPDKQAYAVIVDIGASGGYYIAAAADMIYADKASLVGSIGVTATGFGFVEAIEKLGVERRVFTAGAHKAFLDPFIPVKPYERELWEDVLQTTHQQFIEQVRKGRGDRLADDNELLYSGVIWSGEQALDLGLIDGLGSSSYVAREIIGAEELVDYTLRENPFESLVGQLGVSIGKGISALFVEQSFPQLR</sequence>
<keyword evidence="5" id="KW-1133">Transmembrane helix</keyword>
<dbReference type="SUPFAM" id="SSF52096">
    <property type="entry name" value="ClpP/crotonase"/>
    <property type="match status" value="1"/>
</dbReference>
<evidence type="ECO:0000313" key="8">
    <source>
        <dbReference type="Proteomes" id="UP001501337"/>
    </source>
</evidence>